<keyword evidence="3" id="KW-0808">Transferase</keyword>
<evidence type="ECO:0000313" key="3">
    <source>
        <dbReference type="EMBL" id="TCV90093.1"/>
    </source>
</evidence>
<dbReference type="EMBL" id="SMCO01000001">
    <property type="protein sequence ID" value="TCV90093.1"/>
    <property type="molecule type" value="Genomic_DNA"/>
</dbReference>
<dbReference type="Gene3D" id="3.40.50.12230">
    <property type="match status" value="1"/>
</dbReference>
<organism evidence="3 4">
    <name type="scientific">Sulfurirhabdus autotrophica</name>
    <dbReference type="NCBI Taxonomy" id="1706046"/>
    <lineage>
        <taxon>Bacteria</taxon>
        <taxon>Pseudomonadati</taxon>
        <taxon>Pseudomonadota</taxon>
        <taxon>Betaproteobacteria</taxon>
        <taxon>Nitrosomonadales</taxon>
        <taxon>Sulfuricellaceae</taxon>
        <taxon>Sulfurirhabdus</taxon>
    </lineage>
</organism>
<dbReference type="PANTHER" id="PTHR11138">
    <property type="entry name" value="METHIONYL-TRNA FORMYLTRANSFERASE"/>
    <property type="match status" value="1"/>
</dbReference>
<evidence type="ECO:0000259" key="1">
    <source>
        <dbReference type="Pfam" id="PF00551"/>
    </source>
</evidence>
<dbReference type="NCBIfam" id="NF005414">
    <property type="entry name" value="PRK06988.1"/>
    <property type="match status" value="1"/>
</dbReference>
<dbReference type="InterPro" id="IPR011034">
    <property type="entry name" value="Formyl_transferase-like_C_sf"/>
</dbReference>
<reference evidence="3 4" key="1">
    <citation type="submission" date="2019-03" db="EMBL/GenBank/DDBJ databases">
        <title>Genomic Encyclopedia of Type Strains, Phase IV (KMG-IV): sequencing the most valuable type-strain genomes for metagenomic binning, comparative biology and taxonomic classification.</title>
        <authorList>
            <person name="Goeker M."/>
        </authorList>
    </citation>
    <scope>NUCLEOTIDE SEQUENCE [LARGE SCALE GENOMIC DNA]</scope>
    <source>
        <strain evidence="3 4">DSM 100309</strain>
    </source>
</reference>
<sequence length="308" mass="33857">MTSAVVFAYHNVGVRCLAVLLAHGVKISLVVSHTDNPDENIWFDSVAKLAKEHDIPVITPDDPNLPETINRISALKPDFLFSFYYRNMLKADILNIPKLGALNMHGSLLPKYRGRVPVNWAIIKGETETGSTLHYMTEKPDNGAIVDQQAIPILPNDTAMEVFHKVTCAAEIALNRCLPDLIRGTAKSTQQDLSKGAYFSGRRAEDGKIDWFNDATTIHNLIRAVAPPYPGAYTTLSGKPMRILRSMVVPQQNAQHTVPFFYCVGEKCFAECGNGSVLRILDFEIDGEPQNAASFIAQFGATPQSLGS</sequence>
<keyword evidence="4" id="KW-1185">Reference proteome</keyword>
<proteinExistence type="predicted"/>
<dbReference type="Proteomes" id="UP000295367">
    <property type="component" value="Unassembled WGS sequence"/>
</dbReference>
<dbReference type="RefSeq" id="WP_124947925.1">
    <property type="nucleotide sequence ID" value="NZ_BHVT01000073.1"/>
</dbReference>
<dbReference type="Pfam" id="PF00551">
    <property type="entry name" value="Formyl_trans_N"/>
    <property type="match status" value="1"/>
</dbReference>
<dbReference type="GO" id="GO:0004479">
    <property type="term" value="F:methionyl-tRNA formyltransferase activity"/>
    <property type="evidence" value="ECO:0007669"/>
    <property type="project" value="TreeGrafter"/>
</dbReference>
<feature type="domain" description="Formyl transferase C-terminal" evidence="2">
    <location>
        <begin position="204"/>
        <end position="298"/>
    </location>
</feature>
<dbReference type="InterPro" id="IPR036477">
    <property type="entry name" value="Formyl_transf_N_sf"/>
</dbReference>
<accession>A0A4R3YHN0</accession>
<dbReference type="InterPro" id="IPR002376">
    <property type="entry name" value="Formyl_transf_N"/>
</dbReference>
<feature type="domain" description="Formyl transferase N-terminal" evidence="1">
    <location>
        <begin position="23"/>
        <end position="174"/>
    </location>
</feature>
<dbReference type="AlphaFoldDB" id="A0A4R3YHN0"/>
<dbReference type="Pfam" id="PF02911">
    <property type="entry name" value="Formyl_trans_C"/>
    <property type="match status" value="1"/>
</dbReference>
<dbReference type="GO" id="GO:0005829">
    <property type="term" value="C:cytosol"/>
    <property type="evidence" value="ECO:0007669"/>
    <property type="project" value="TreeGrafter"/>
</dbReference>
<protein>
    <submittedName>
        <fullName evidence="3">Methionyl-tRNA formyltransferase</fullName>
    </submittedName>
</protein>
<dbReference type="OrthoDB" id="9802815at2"/>
<gene>
    <name evidence="3" type="ORF">EDC63_10158</name>
</gene>
<dbReference type="InterPro" id="IPR005793">
    <property type="entry name" value="Formyl_trans_C"/>
</dbReference>
<dbReference type="SUPFAM" id="SSF53328">
    <property type="entry name" value="Formyltransferase"/>
    <property type="match status" value="1"/>
</dbReference>
<evidence type="ECO:0000313" key="4">
    <source>
        <dbReference type="Proteomes" id="UP000295367"/>
    </source>
</evidence>
<dbReference type="SUPFAM" id="SSF50486">
    <property type="entry name" value="FMT C-terminal domain-like"/>
    <property type="match status" value="1"/>
</dbReference>
<comment type="caution">
    <text evidence="3">The sequence shown here is derived from an EMBL/GenBank/DDBJ whole genome shotgun (WGS) entry which is preliminary data.</text>
</comment>
<dbReference type="PANTHER" id="PTHR11138:SF5">
    <property type="entry name" value="METHIONYL-TRNA FORMYLTRANSFERASE, MITOCHONDRIAL"/>
    <property type="match status" value="1"/>
</dbReference>
<name>A0A4R3YHN0_9PROT</name>
<evidence type="ECO:0000259" key="2">
    <source>
        <dbReference type="Pfam" id="PF02911"/>
    </source>
</evidence>